<keyword evidence="6 8" id="KW-0539">Nucleus</keyword>
<keyword evidence="12" id="KW-1185">Reference proteome</keyword>
<dbReference type="Pfam" id="PF00096">
    <property type="entry name" value="zf-C2H2"/>
    <property type="match status" value="1"/>
</dbReference>
<evidence type="ECO:0000256" key="1">
    <source>
        <dbReference type="ARBA" id="ARBA00004123"/>
    </source>
</evidence>
<feature type="DNA-binding region" description="HMG box" evidence="8">
    <location>
        <begin position="17"/>
        <end position="85"/>
    </location>
</feature>
<dbReference type="InterPro" id="IPR013087">
    <property type="entry name" value="Znf_C2H2_type"/>
</dbReference>
<evidence type="ECO:0000256" key="4">
    <source>
        <dbReference type="ARBA" id="ARBA00022771"/>
    </source>
</evidence>
<keyword evidence="5" id="KW-0862">Zinc</keyword>
<dbReference type="PROSITE" id="PS00028">
    <property type="entry name" value="ZINC_FINGER_C2H2_1"/>
    <property type="match status" value="2"/>
</dbReference>
<dbReference type="OrthoDB" id="9033588at2759"/>
<gene>
    <name evidence="11" type="ORF">B7P43_G14989</name>
</gene>
<evidence type="ECO:0000259" key="10">
    <source>
        <dbReference type="PROSITE" id="PS50157"/>
    </source>
</evidence>
<dbReference type="FunFam" id="3.30.160.60:FF:000710">
    <property type="entry name" value="Zinc finger protein 768"/>
    <property type="match status" value="1"/>
</dbReference>
<dbReference type="GO" id="GO:0000977">
    <property type="term" value="F:RNA polymerase II transcription regulatory region sequence-specific DNA binding"/>
    <property type="evidence" value="ECO:0007669"/>
    <property type="project" value="TreeGrafter"/>
</dbReference>
<dbReference type="GO" id="GO:0005634">
    <property type="term" value="C:nucleus"/>
    <property type="evidence" value="ECO:0007669"/>
    <property type="project" value="UniProtKB-SubCell"/>
</dbReference>
<dbReference type="InterPro" id="IPR009071">
    <property type="entry name" value="HMG_box_dom"/>
</dbReference>
<feature type="domain" description="C2H2-type" evidence="10">
    <location>
        <begin position="697"/>
        <end position="724"/>
    </location>
</feature>
<keyword evidence="8" id="KW-0238">DNA-binding</keyword>
<evidence type="ECO:0000313" key="12">
    <source>
        <dbReference type="Proteomes" id="UP000235965"/>
    </source>
</evidence>
<accession>A0A2J7RJ85</accession>
<comment type="caution">
    <text evidence="11">The sequence shown here is derived from an EMBL/GenBank/DDBJ whole genome shotgun (WGS) entry which is preliminary data.</text>
</comment>
<dbReference type="SMART" id="SM00355">
    <property type="entry name" value="ZnF_C2H2"/>
    <property type="match status" value="2"/>
</dbReference>
<dbReference type="CDD" id="cd01389">
    <property type="entry name" value="HMG-box_ROX1-like"/>
    <property type="match status" value="1"/>
</dbReference>
<dbReference type="Pfam" id="PF00505">
    <property type="entry name" value="HMG_box"/>
    <property type="match status" value="1"/>
</dbReference>
<dbReference type="SUPFAM" id="SSF57667">
    <property type="entry name" value="beta-beta-alpha zinc fingers"/>
    <property type="match status" value="1"/>
</dbReference>
<sequence length="729" mass="81560">MKPSEHGLPASGAEKKIPRPPNGYIIFGREWRKKLATLYPTEGNTQISVRLGNMWHSLTEEEKQKYLDLGRHTALEHRLRYPDYTYNPNEARIRKALRKAARDLKSMNARGHKATTAHRIILKQVHSHHNPAILRMLAKGDIHASPCLQSMSGDYVILMDGQVLSYVPALEITSILSDSSGVVNGTENTNSPVPAREKAPVSKEIGCYSHEVVLSTTTEETQNHQSASNEVLAKQDIHTSPCLQSTNHVSTPQSGDCMMLMDGQQLLSFLQAHALEITSILSDSSGVGNGTENTNSPVPAREKASVATEIGCYSHEVLLSTTTEETQNHQSASNEQNANRMKVKNYDLQREGDLIDMKTDGPRIAAAYSLKEINLEQNANRMKVKNYDLQREGGLIDMKTDGPRIAAAYSLKEINLEQNIDQIKIENSVDNLNKEDFIHIKSEEICTPSAFSVNEIKPEISTDVVEVGPALYNERCLASSCDRYEATGTKVEQISDIEDDDEPVLVVYSSVKAECKQNANEMKVEKYDLQREGDLIDVKTDGPCIASAFSVNEINLEQNIDEIKIEDSVDILNKEDSIHIKSDNIYTPPTYSVDENELQISTDVVEVGPALYNERCLASSCDRYEATGTKVEQISDIEDDDEPVLVVYSSVKAECKSTVNERRGVKRPHSCNTCSKSFRCNSDLLRHERIHSGERPYSCDICNKCFTTKSDLTRHKRIHDNVRLYTYYV</sequence>
<feature type="domain" description="C2H2-type" evidence="10">
    <location>
        <begin position="669"/>
        <end position="696"/>
    </location>
</feature>
<dbReference type="InParanoid" id="A0A2J7RJ85"/>
<dbReference type="InterPro" id="IPR036236">
    <property type="entry name" value="Znf_C2H2_sf"/>
</dbReference>
<evidence type="ECO:0000256" key="5">
    <source>
        <dbReference type="ARBA" id="ARBA00022833"/>
    </source>
</evidence>
<evidence type="ECO:0000256" key="3">
    <source>
        <dbReference type="ARBA" id="ARBA00022737"/>
    </source>
</evidence>
<dbReference type="EMBL" id="NEVH01002994">
    <property type="protein sequence ID" value="PNF40894.1"/>
    <property type="molecule type" value="Genomic_DNA"/>
</dbReference>
<evidence type="ECO:0000313" key="11">
    <source>
        <dbReference type="EMBL" id="PNF40894.1"/>
    </source>
</evidence>
<evidence type="ECO:0000259" key="9">
    <source>
        <dbReference type="PROSITE" id="PS50118"/>
    </source>
</evidence>
<comment type="subcellular location">
    <subcellularLocation>
        <location evidence="1">Nucleus</location>
    </subcellularLocation>
</comment>
<keyword evidence="2" id="KW-0479">Metal-binding</keyword>
<dbReference type="GO" id="GO:0000981">
    <property type="term" value="F:DNA-binding transcription factor activity, RNA polymerase II-specific"/>
    <property type="evidence" value="ECO:0007669"/>
    <property type="project" value="TreeGrafter"/>
</dbReference>
<evidence type="ECO:0008006" key="13">
    <source>
        <dbReference type="Google" id="ProtNLM"/>
    </source>
</evidence>
<dbReference type="InterPro" id="IPR036910">
    <property type="entry name" value="HMG_box_dom_sf"/>
</dbReference>
<proteinExistence type="predicted"/>
<dbReference type="PROSITE" id="PS50118">
    <property type="entry name" value="HMG_BOX_2"/>
    <property type="match status" value="1"/>
</dbReference>
<evidence type="ECO:0000256" key="2">
    <source>
        <dbReference type="ARBA" id="ARBA00022723"/>
    </source>
</evidence>
<keyword evidence="4 7" id="KW-0863">Zinc-finger</keyword>
<feature type="domain" description="HMG box" evidence="9">
    <location>
        <begin position="17"/>
        <end position="85"/>
    </location>
</feature>
<dbReference type="InterPro" id="IPR050717">
    <property type="entry name" value="C2H2-ZF_Transcription_Reg"/>
</dbReference>
<keyword evidence="3" id="KW-0677">Repeat</keyword>
<dbReference type="FunFam" id="3.30.160.60:FF:000744">
    <property type="entry name" value="zinc finger E-box-binding homeobox 1"/>
    <property type="match status" value="1"/>
</dbReference>
<evidence type="ECO:0000256" key="6">
    <source>
        <dbReference type="ARBA" id="ARBA00023242"/>
    </source>
</evidence>
<dbReference type="PANTHER" id="PTHR14196">
    <property type="entry name" value="ODD-SKIPPED - RELATED"/>
    <property type="match status" value="1"/>
</dbReference>
<dbReference type="PROSITE" id="PS50157">
    <property type="entry name" value="ZINC_FINGER_C2H2_2"/>
    <property type="match status" value="2"/>
</dbReference>
<dbReference type="AlphaFoldDB" id="A0A2J7RJ85"/>
<dbReference type="GO" id="GO:0008270">
    <property type="term" value="F:zinc ion binding"/>
    <property type="evidence" value="ECO:0007669"/>
    <property type="project" value="UniProtKB-KW"/>
</dbReference>
<dbReference type="PANTHER" id="PTHR14196:SF12">
    <property type="entry name" value="ZINC FINGER PROTEIN 208-LIKE"/>
    <property type="match status" value="1"/>
</dbReference>
<organism evidence="11 12">
    <name type="scientific">Cryptotermes secundus</name>
    <dbReference type="NCBI Taxonomy" id="105785"/>
    <lineage>
        <taxon>Eukaryota</taxon>
        <taxon>Metazoa</taxon>
        <taxon>Ecdysozoa</taxon>
        <taxon>Arthropoda</taxon>
        <taxon>Hexapoda</taxon>
        <taxon>Insecta</taxon>
        <taxon>Pterygota</taxon>
        <taxon>Neoptera</taxon>
        <taxon>Polyneoptera</taxon>
        <taxon>Dictyoptera</taxon>
        <taxon>Blattodea</taxon>
        <taxon>Blattoidea</taxon>
        <taxon>Termitoidae</taxon>
        <taxon>Kalotermitidae</taxon>
        <taxon>Cryptotermitinae</taxon>
        <taxon>Cryptotermes</taxon>
    </lineage>
</organism>
<protein>
    <recommendedName>
        <fullName evidence="13">HMG box domain-containing protein</fullName>
    </recommendedName>
</protein>
<dbReference type="Proteomes" id="UP000235965">
    <property type="component" value="Unassembled WGS sequence"/>
</dbReference>
<dbReference type="Gene3D" id="1.10.30.10">
    <property type="entry name" value="High mobility group box domain"/>
    <property type="match status" value="1"/>
</dbReference>
<dbReference type="SMART" id="SM00398">
    <property type="entry name" value="HMG"/>
    <property type="match status" value="1"/>
</dbReference>
<dbReference type="STRING" id="105785.A0A2J7RJ85"/>
<reference evidence="11 12" key="1">
    <citation type="submission" date="2017-12" db="EMBL/GenBank/DDBJ databases">
        <title>Hemimetabolous genomes reveal molecular basis of termite eusociality.</title>
        <authorList>
            <person name="Harrison M.C."/>
            <person name="Jongepier E."/>
            <person name="Robertson H.M."/>
            <person name="Arning N."/>
            <person name="Bitard-Feildel T."/>
            <person name="Chao H."/>
            <person name="Childers C.P."/>
            <person name="Dinh H."/>
            <person name="Doddapaneni H."/>
            <person name="Dugan S."/>
            <person name="Gowin J."/>
            <person name="Greiner C."/>
            <person name="Han Y."/>
            <person name="Hu H."/>
            <person name="Hughes D.S.T."/>
            <person name="Huylmans A.-K."/>
            <person name="Kemena C."/>
            <person name="Kremer L.P.M."/>
            <person name="Lee S.L."/>
            <person name="Lopez-Ezquerra A."/>
            <person name="Mallet L."/>
            <person name="Monroy-Kuhn J.M."/>
            <person name="Moser A."/>
            <person name="Murali S.C."/>
            <person name="Muzny D.M."/>
            <person name="Otani S."/>
            <person name="Piulachs M.-D."/>
            <person name="Poelchau M."/>
            <person name="Qu J."/>
            <person name="Schaub F."/>
            <person name="Wada-Katsumata A."/>
            <person name="Worley K.C."/>
            <person name="Xie Q."/>
            <person name="Ylla G."/>
            <person name="Poulsen M."/>
            <person name="Gibbs R.A."/>
            <person name="Schal C."/>
            <person name="Richards S."/>
            <person name="Belles X."/>
            <person name="Korb J."/>
            <person name="Bornberg-Bauer E."/>
        </authorList>
    </citation>
    <scope>NUCLEOTIDE SEQUENCE [LARGE SCALE GENOMIC DNA]</scope>
    <source>
        <tissue evidence="11">Whole body</tissue>
    </source>
</reference>
<dbReference type="Gene3D" id="3.30.160.60">
    <property type="entry name" value="Classic Zinc Finger"/>
    <property type="match status" value="2"/>
</dbReference>
<name>A0A2J7RJ85_9NEOP</name>
<evidence type="ECO:0000256" key="7">
    <source>
        <dbReference type="PROSITE-ProRule" id="PRU00042"/>
    </source>
</evidence>
<dbReference type="SUPFAM" id="SSF47095">
    <property type="entry name" value="HMG-box"/>
    <property type="match status" value="1"/>
</dbReference>
<evidence type="ECO:0000256" key="8">
    <source>
        <dbReference type="PROSITE-ProRule" id="PRU00267"/>
    </source>
</evidence>